<organism evidence="1 2">
    <name type="scientific">Thermogemmatispora aurantia</name>
    <dbReference type="NCBI Taxonomy" id="2045279"/>
    <lineage>
        <taxon>Bacteria</taxon>
        <taxon>Bacillati</taxon>
        <taxon>Chloroflexota</taxon>
        <taxon>Ktedonobacteria</taxon>
        <taxon>Thermogemmatisporales</taxon>
        <taxon>Thermogemmatisporaceae</taxon>
        <taxon>Thermogemmatispora</taxon>
    </lineage>
</organism>
<accession>A0A5J4KA28</accession>
<dbReference type="AlphaFoldDB" id="A0A5J4KA28"/>
<keyword evidence="2" id="KW-1185">Reference proteome</keyword>
<evidence type="ECO:0000313" key="1">
    <source>
        <dbReference type="EMBL" id="GER85414.1"/>
    </source>
</evidence>
<comment type="caution">
    <text evidence="1">The sequence shown here is derived from an EMBL/GenBank/DDBJ whole genome shotgun (WGS) entry which is preliminary data.</text>
</comment>
<sequence>MTIEEWKTAEADVLCSLLTDCGESDPLLKKLAVNASRSVRRGGADGPDVQKNIMADGLLSGGWGASR</sequence>
<name>A0A5J4KA28_9CHLR</name>
<protein>
    <submittedName>
        <fullName evidence="1">Uncharacterized protein</fullName>
    </submittedName>
</protein>
<dbReference type="EMBL" id="BKZV01000007">
    <property type="protein sequence ID" value="GER85414.1"/>
    <property type="molecule type" value="Genomic_DNA"/>
</dbReference>
<dbReference type="Proteomes" id="UP000334820">
    <property type="component" value="Unassembled WGS sequence"/>
</dbReference>
<proteinExistence type="predicted"/>
<evidence type="ECO:0000313" key="2">
    <source>
        <dbReference type="Proteomes" id="UP000334820"/>
    </source>
</evidence>
<reference evidence="1 2" key="1">
    <citation type="journal article" date="2019" name="Int. J. Syst. Evol. Microbiol.">
        <title>Thermogemmatispora aurantia sp. nov. and Thermogemmatispora argillosa sp. nov., within the class Ktedonobacteria, and emended description of the genus Thermogemmatispora.</title>
        <authorList>
            <person name="Zheng Y."/>
            <person name="Wang C.M."/>
            <person name="Sakai Y."/>
            <person name="Abe K."/>
            <person name="Yokota A."/>
            <person name="Yabe S."/>
        </authorList>
    </citation>
    <scope>NUCLEOTIDE SEQUENCE [LARGE SCALE GENOMIC DNA]</scope>
    <source>
        <strain evidence="1 2">A1-2</strain>
    </source>
</reference>
<gene>
    <name evidence="1" type="ORF">KTAU_40490</name>
</gene>